<keyword evidence="2" id="KW-0805">Transcription regulation</keyword>
<dbReference type="InterPro" id="IPR005119">
    <property type="entry name" value="LysR_subst-bd"/>
</dbReference>
<comment type="caution">
    <text evidence="6">The sequence shown here is derived from an EMBL/GenBank/DDBJ whole genome shotgun (WGS) entry which is preliminary data.</text>
</comment>
<evidence type="ECO:0000259" key="5">
    <source>
        <dbReference type="PROSITE" id="PS50931"/>
    </source>
</evidence>
<dbReference type="PROSITE" id="PS50931">
    <property type="entry name" value="HTH_LYSR"/>
    <property type="match status" value="1"/>
</dbReference>
<dbReference type="GO" id="GO:0003677">
    <property type="term" value="F:DNA binding"/>
    <property type="evidence" value="ECO:0007669"/>
    <property type="project" value="UniProtKB-KW"/>
</dbReference>
<name>A0A943ECD2_9FIRM</name>
<dbReference type="SUPFAM" id="SSF53850">
    <property type="entry name" value="Periplasmic binding protein-like II"/>
    <property type="match status" value="1"/>
</dbReference>
<dbReference type="InterPro" id="IPR036388">
    <property type="entry name" value="WH-like_DNA-bd_sf"/>
</dbReference>
<keyword evidence="3" id="KW-0238">DNA-binding</keyword>
<dbReference type="InterPro" id="IPR000847">
    <property type="entry name" value="LysR_HTH_N"/>
</dbReference>
<dbReference type="InterPro" id="IPR050950">
    <property type="entry name" value="HTH-type_LysR_regulators"/>
</dbReference>
<dbReference type="Proteomes" id="UP000754226">
    <property type="component" value="Unassembled WGS sequence"/>
</dbReference>
<evidence type="ECO:0000256" key="2">
    <source>
        <dbReference type="ARBA" id="ARBA00023015"/>
    </source>
</evidence>
<dbReference type="AlphaFoldDB" id="A0A943ECD2"/>
<dbReference type="SUPFAM" id="SSF46785">
    <property type="entry name" value="Winged helix' DNA-binding domain"/>
    <property type="match status" value="1"/>
</dbReference>
<evidence type="ECO:0000313" key="7">
    <source>
        <dbReference type="Proteomes" id="UP000754226"/>
    </source>
</evidence>
<dbReference type="GO" id="GO:0003700">
    <property type="term" value="F:DNA-binding transcription factor activity"/>
    <property type="evidence" value="ECO:0007669"/>
    <property type="project" value="InterPro"/>
</dbReference>
<organism evidence="6 7">
    <name type="scientific">Acidaminococcus intestini</name>
    <dbReference type="NCBI Taxonomy" id="187327"/>
    <lineage>
        <taxon>Bacteria</taxon>
        <taxon>Bacillati</taxon>
        <taxon>Bacillota</taxon>
        <taxon>Negativicutes</taxon>
        <taxon>Acidaminococcales</taxon>
        <taxon>Acidaminococcaceae</taxon>
        <taxon>Acidaminococcus</taxon>
    </lineage>
</organism>
<proteinExistence type="inferred from homology"/>
<feature type="domain" description="HTH lysR-type" evidence="5">
    <location>
        <begin position="1"/>
        <end position="56"/>
    </location>
</feature>
<reference evidence="6" key="1">
    <citation type="submission" date="2021-02" db="EMBL/GenBank/DDBJ databases">
        <title>Infant gut strain persistence is associated with maternal origin, phylogeny, and functional potential including surface adhesion and iron acquisition.</title>
        <authorList>
            <person name="Lou Y.C."/>
        </authorList>
    </citation>
    <scope>NUCLEOTIDE SEQUENCE</scope>
    <source>
        <strain evidence="6">L3_106_000M1_dasL3_106_000M1_concoct_15</strain>
    </source>
</reference>
<evidence type="ECO:0000256" key="4">
    <source>
        <dbReference type="ARBA" id="ARBA00023163"/>
    </source>
</evidence>
<comment type="similarity">
    <text evidence="1">Belongs to the LysR transcriptional regulatory family.</text>
</comment>
<dbReference type="EMBL" id="JAGZCZ010000005">
    <property type="protein sequence ID" value="MBS5519582.1"/>
    <property type="molecule type" value="Genomic_DNA"/>
</dbReference>
<dbReference type="PRINTS" id="PR00039">
    <property type="entry name" value="HTHLYSR"/>
</dbReference>
<dbReference type="CDD" id="cd05466">
    <property type="entry name" value="PBP2_LTTR_substrate"/>
    <property type="match status" value="1"/>
</dbReference>
<dbReference type="Pfam" id="PF00126">
    <property type="entry name" value="HTH_1"/>
    <property type="match status" value="1"/>
</dbReference>
<dbReference type="PANTHER" id="PTHR30419">
    <property type="entry name" value="HTH-TYPE TRANSCRIPTIONAL REGULATOR YBHD"/>
    <property type="match status" value="1"/>
</dbReference>
<dbReference type="InterPro" id="IPR036390">
    <property type="entry name" value="WH_DNA-bd_sf"/>
</dbReference>
<dbReference type="Gene3D" id="3.40.190.290">
    <property type="match status" value="1"/>
</dbReference>
<dbReference type="PANTHER" id="PTHR30419:SF28">
    <property type="entry name" value="HTH-TYPE TRANSCRIPTIONAL REGULATOR BSDA"/>
    <property type="match status" value="1"/>
</dbReference>
<dbReference type="GO" id="GO:0005829">
    <property type="term" value="C:cytosol"/>
    <property type="evidence" value="ECO:0007669"/>
    <property type="project" value="TreeGrafter"/>
</dbReference>
<evidence type="ECO:0000256" key="1">
    <source>
        <dbReference type="ARBA" id="ARBA00009437"/>
    </source>
</evidence>
<dbReference type="Gene3D" id="1.10.10.10">
    <property type="entry name" value="Winged helix-like DNA-binding domain superfamily/Winged helix DNA-binding domain"/>
    <property type="match status" value="1"/>
</dbReference>
<accession>A0A943ECD2</accession>
<sequence length="289" mass="33053">MQRFKALRTILRLGSFTKAARALGYTQSSISQMMASLEEELSFKLLIRSRNGITLTQEGQQLFPFLEQVLHSYEAMEEKAREIRGLETGMIRVGTISSITCRWMPPLIKGFKARYPNVEFIFQQGDYRLIPEWIESGIIDFGFVSPDSCPHLMTIPVKDGELVAVLPKHHRWAKEKAIPLEGLLGDSFILLEEGNYSEPMEAFRKKCISPHVAYRLHDDYAIMTMVEAGLGVSILAKLMTDRNPYDIVTIPIDPPLYRHLAICYKDWDLLPLSSKHFITYITEQAEELP</sequence>
<protein>
    <submittedName>
        <fullName evidence="6">LysR family transcriptional regulator</fullName>
    </submittedName>
</protein>
<evidence type="ECO:0000313" key="6">
    <source>
        <dbReference type="EMBL" id="MBS5519582.1"/>
    </source>
</evidence>
<evidence type="ECO:0000256" key="3">
    <source>
        <dbReference type="ARBA" id="ARBA00023125"/>
    </source>
</evidence>
<gene>
    <name evidence="6" type="ORF">KHX13_04510</name>
</gene>
<dbReference type="Pfam" id="PF03466">
    <property type="entry name" value="LysR_substrate"/>
    <property type="match status" value="1"/>
</dbReference>
<keyword evidence="4" id="KW-0804">Transcription</keyword>